<dbReference type="Pfam" id="PF13541">
    <property type="entry name" value="ChlI"/>
    <property type="match status" value="1"/>
</dbReference>
<evidence type="ECO:0000259" key="14">
    <source>
        <dbReference type="PROSITE" id="PS50162"/>
    </source>
</evidence>
<evidence type="ECO:0000256" key="12">
    <source>
        <dbReference type="NCBIfam" id="TIGR00416"/>
    </source>
</evidence>
<evidence type="ECO:0000256" key="2">
    <source>
        <dbReference type="ARBA" id="ARBA00022741"/>
    </source>
</evidence>
<keyword evidence="4 13" id="KW-0863">Zinc-finger</keyword>
<keyword evidence="2 11" id="KW-0547">Nucleotide-binding</keyword>
<feature type="domain" description="RecA family profile 1" evidence="14">
    <location>
        <begin position="69"/>
        <end position="217"/>
    </location>
</feature>
<comment type="similarity">
    <text evidence="11 13">Belongs to the RecA family. RadA subfamily.</text>
</comment>
<dbReference type="InterPro" id="IPR027417">
    <property type="entry name" value="P-loop_NTPase"/>
</dbReference>
<keyword evidence="10 11" id="KW-0234">DNA repair</keyword>
<dbReference type="PROSITE" id="PS50162">
    <property type="entry name" value="RECA_2"/>
    <property type="match status" value="1"/>
</dbReference>
<dbReference type="AlphaFoldDB" id="A0AAN1XXL5"/>
<dbReference type="InterPro" id="IPR014721">
    <property type="entry name" value="Ribsml_uS5_D2-typ_fold_subgr"/>
</dbReference>
<dbReference type="PANTHER" id="PTHR32472">
    <property type="entry name" value="DNA REPAIR PROTEIN RADA"/>
    <property type="match status" value="1"/>
</dbReference>
<dbReference type="InterPro" id="IPR020588">
    <property type="entry name" value="RecA_ATP-bd"/>
</dbReference>
<keyword evidence="9 11" id="KW-0238">DNA-binding</keyword>
<evidence type="ECO:0000256" key="1">
    <source>
        <dbReference type="ARBA" id="ARBA00022723"/>
    </source>
</evidence>
<keyword evidence="7 11" id="KW-0067">ATP-binding</keyword>
<dbReference type="Gene3D" id="3.40.50.300">
    <property type="entry name" value="P-loop containing nucleotide triphosphate hydrolases"/>
    <property type="match status" value="1"/>
</dbReference>
<dbReference type="SMART" id="SM00382">
    <property type="entry name" value="AAA"/>
    <property type="match status" value="1"/>
</dbReference>
<dbReference type="EMBL" id="AP025523">
    <property type="protein sequence ID" value="BDE06127.1"/>
    <property type="molecule type" value="Genomic_DNA"/>
</dbReference>
<gene>
    <name evidence="11 15" type="primary">radA</name>
    <name evidence="15" type="ORF">WPS_14030</name>
</gene>
<dbReference type="GO" id="GO:0008270">
    <property type="term" value="F:zinc ion binding"/>
    <property type="evidence" value="ECO:0007669"/>
    <property type="project" value="UniProtKB-KW"/>
</dbReference>
<dbReference type="Proteomes" id="UP001317532">
    <property type="component" value="Chromosome"/>
</dbReference>
<dbReference type="GO" id="GO:0005829">
    <property type="term" value="C:cytosol"/>
    <property type="evidence" value="ECO:0007669"/>
    <property type="project" value="TreeGrafter"/>
</dbReference>
<evidence type="ECO:0000313" key="16">
    <source>
        <dbReference type="Proteomes" id="UP001317532"/>
    </source>
</evidence>
<feature type="region of interest" description="Lon-protease-like" evidence="11">
    <location>
        <begin position="353"/>
        <end position="441"/>
    </location>
</feature>
<proteinExistence type="inferred from homology"/>
<keyword evidence="8 11" id="KW-0346">Stress response</keyword>
<dbReference type="SUPFAM" id="SSF54211">
    <property type="entry name" value="Ribosomal protein S5 domain 2-like"/>
    <property type="match status" value="1"/>
</dbReference>
<evidence type="ECO:0000256" key="9">
    <source>
        <dbReference type="ARBA" id="ARBA00023125"/>
    </source>
</evidence>
<dbReference type="Pfam" id="PF18073">
    <property type="entry name" value="Zn_ribbon_LapB"/>
    <property type="match status" value="1"/>
</dbReference>
<sequence>MAKPKTVYYCTGCGFESARWLGRCPSCDAWNTFDDAPVVRPAKGASARAVATPLRAAGPVRLAAIEETRIARRRTGMREFDGLLGGGIVPGSLVLLGGPPGAGKSTLLLQLATALARDGAGTVYVCGEESAAQTKLRAQRIGAADSLLVFPETNLRAVLDALERDVPEILVVDSIQTMWLPDVESFAGSVSQIRDCTQVLMEFAKRTGCATFVVGHVTKDGAIAGPRLLEHLVDTVLYFEGDASGEYRIVRAYKNRFGGIDEICVFSMDDRGLHEVADPSALFLQSRGARPSGTCVVPTLVGQRPVLVEIQALVGEAAYGTPRRLAANVDAARLAMIIAILERRAGMQLGGHDIYCSVAGGLRVVETGADLGIALAIASAFRDIPLASGAVAFGELGLSGELRSVSLPVRRAAEATKLGFTRLIAPDAARDVATAIRLAFD</sequence>
<comment type="function">
    <text evidence="13">DNA-dependent ATPase involved in processing of recombination intermediates, plays a role in repairing DNA breaks. Stimulates the branch migration of RecA-mediated strand transfer reactions, allowing the 3' invading strand to extend heteroduplex DNA faster. Binds ssDNA in the presence of ADP but not other nucleotides, has ATPase activity that is stimulated by ssDNA and various branched DNA structures, but inhibited by SSB. Does not have RecA's homology-searching function.</text>
</comment>
<dbReference type="Gene3D" id="3.30.230.10">
    <property type="match status" value="1"/>
</dbReference>
<keyword evidence="5" id="KW-0378">Hydrolase</keyword>
<dbReference type="GO" id="GO:0003684">
    <property type="term" value="F:damaged DNA binding"/>
    <property type="evidence" value="ECO:0007669"/>
    <property type="project" value="InterPro"/>
</dbReference>
<dbReference type="NCBIfam" id="TIGR00416">
    <property type="entry name" value="sms"/>
    <property type="match status" value="1"/>
</dbReference>
<reference evidence="15 16" key="1">
    <citation type="journal article" date="2022" name="ISME Commun">
        <title>Vulcanimicrobium alpinus gen. nov. sp. nov., the first cultivated representative of the candidate phylum 'Eremiobacterota', is a metabolically versatile aerobic anoxygenic phototroph.</title>
        <authorList>
            <person name="Yabe S."/>
            <person name="Muto K."/>
            <person name="Abe K."/>
            <person name="Yokota A."/>
            <person name="Staudigel H."/>
            <person name="Tebo B.M."/>
        </authorList>
    </citation>
    <scope>NUCLEOTIDE SEQUENCE [LARGE SCALE GENOMIC DNA]</scope>
    <source>
        <strain evidence="15 16">WC8-2</strain>
    </source>
</reference>
<dbReference type="GO" id="GO:0016787">
    <property type="term" value="F:hydrolase activity"/>
    <property type="evidence" value="ECO:0007669"/>
    <property type="project" value="UniProtKB-KW"/>
</dbReference>
<name>A0AAN1XXL5_UNVUL</name>
<dbReference type="GO" id="GO:0140664">
    <property type="term" value="F:ATP-dependent DNA damage sensor activity"/>
    <property type="evidence" value="ECO:0007669"/>
    <property type="project" value="InterPro"/>
</dbReference>
<evidence type="ECO:0000256" key="5">
    <source>
        <dbReference type="ARBA" id="ARBA00022801"/>
    </source>
</evidence>
<dbReference type="PANTHER" id="PTHR32472:SF10">
    <property type="entry name" value="DNA REPAIR PROTEIN RADA-LIKE PROTEIN"/>
    <property type="match status" value="1"/>
</dbReference>
<evidence type="ECO:0000256" key="10">
    <source>
        <dbReference type="ARBA" id="ARBA00023204"/>
    </source>
</evidence>
<evidence type="ECO:0000256" key="7">
    <source>
        <dbReference type="ARBA" id="ARBA00022840"/>
    </source>
</evidence>
<keyword evidence="3 11" id="KW-0227">DNA damage</keyword>
<comment type="domain">
    <text evidence="11">The middle region has homology to RecA with ATPase motifs including the RadA KNRFG motif, while the C-terminus is homologous to Lon protease.</text>
</comment>
<evidence type="ECO:0000256" key="13">
    <source>
        <dbReference type="RuleBase" id="RU003555"/>
    </source>
</evidence>
<feature type="short sequence motif" description="RadA KNRFG motif" evidence="11">
    <location>
        <begin position="254"/>
        <end position="258"/>
    </location>
</feature>
<dbReference type="SUPFAM" id="SSF52540">
    <property type="entry name" value="P-loop containing nucleoside triphosphate hydrolases"/>
    <property type="match status" value="1"/>
</dbReference>
<dbReference type="InterPro" id="IPR004504">
    <property type="entry name" value="DNA_repair_RadA"/>
</dbReference>
<dbReference type="PRINTS" id="PR01874">
    <property type="entry name" value="DNAREPAIRADA"/>
</dbReference>
<dbReference type="InterPro" id="IPR020568">
    <property type="entry name" value="Ribosomal_Su5_D2-typ_SF"/>
</dbReference>
<dbReference type="Pfam" id="PF13481">
    <property type="entry name" value="AAA_25"/>
    <property type="match status" value="1"/>
</dbReference>
<feature type="binding site" evidence="11">
    <location>
        <begin position="98"/>
        <end position="105"/>
    </location>
    <ligand>
        <name>ATP</name>
        <dbReference type="ChEBI" id="CHEBI:30616"/>
    </ligand>
</feature>
<dbReference type="GO" id="GO:0005524">
    <property type="term" value="F:ATP binding"/>
    <property type="evidence" value="ECO:0007669"/>
    <property type="project" value="UniProtKB-UniRule"/>
</dbReference>
<protein>
    <recommendedName>
        <fullName evidence="11 12">DNA repair protein RadA</fullName>
    </recommendedName>
</protein>
<evidence type="ECO:0000313" key="15">
    <source>
        <dbReference type="EMBL" id="BDE06127.1"/>
    </source>
</evidence>
<dbReference type="FunFam" id="3.40.50.300:FF:000050">
    <property type="entry name" value="DNA repair protein RadA"/>
    <property type="match status" value="1"/>
</dbReference>
<dbReference type="HAMAP" id="MF_01498">
    <property type="entry name" value="RadA_bact"/>
    <property type="match status" value="1"/>
</dbReference>
<evidence type="ECO:0000256" key="11">
    <source>
        <dbReference type="HAMAP-Rule" id="MF_01498"/>
    </source>
</evidence>
<dbReference type="GO" id="GO:0000725">
    <property type="term" value="P:recombinational repair"/>
    <property type="evidence" value="ECO:0007669"/>
    <property type="project" value="UniProtKB-UniRule"/>
</dbReference>
<evidence type="ECO:0000256" key="8">
    <source>
        <dbReference type="ARBA" id="ARBA00023016"/>
    </source>
</evidence>
<keyword evidence="6 13" id="KW-0862">Zinc</keyword>
<keyword evidence="1 11" id="KW-0479">Metal-binding</keyword>
<dbReference type="InterPro" id="IPR003593">
    <property type="entry name" value="AAA+_ATPase"/>
</dbReference>
<organism evidence="15 16">
    <name type="scientific">Vulcanimicrobium alpinum</name>
    <dbReference type="NCBI Taxonomy" id="3016050"/>
    <lineage>
        <taxon>Bacteria</taxon>
        <taxon>Bacillati</taxon>
        <taxon>Vulcanimicrobiota</taxon>
        <taxon>Vulcanimicrobiia</taxon>
        <taxon>Vulcanimicrobiales</taxon>
        <taxon>Vulcanimicrobiaceae</taxon>
        <taxon>Vulcanimicrobium</taxon>
    </lineage>
</organism>
<evidence type="ECO:0000256" key="4">
    <source>
        <dbReference type="ARBA" id="ARBA00022771"/>
    </source>
</evidence>
<accession>A0AAN1XXL5</accession>
<dbReference type="InterPro" id="IPR041166">
    <property type="entry name" value="Rubredoxin_2"/>
</dbReference>
<dbReference type="KEGG" id="vab:WPS_14030"/>
<comment type="function">
    <text evidence="11">Plays a role in repairing double-strand DNA breaks, probably involving stabilizing or processing branched DNA or blocked replication forks.</text>
</comment>
<keyword evidence="16" id="KW-1185">Reference proteome</keyword>
<evidence type="ECO:0000256" key="6">
    <source>
        <dbReference type="ARBA" id="ARBA00022833"/>
    </source>
</evidence>
<dbReference type="RefSeq" id="WP_317997114.1">
    <property type="nucleotide sequence ID" value="NZ_AP025523.1"/>
</dbReference>
<evidence type="ECO:0000256" key="3">
    <source>
        <dbReference type="ARBA" id="ARBA00022763"/>
    </source>
</evidence>